<keyword evidence="1" id="KW-1133">Transmembrane helix</keyword>
<gene>
    <name evidence="2" type="ORF">HMPREF9372_1438</name>
</gene>
<protein>
    <recommendedName>
        <fullName evidence="4">DUF2812 domain-containing protein</fullName>
    </recommendedName>
</protein>
<dbReference type="Proteomes" id="UP000005316">
    <property type="component" value="Unassembled WGS sequence"/>
</dbReference>
<dbReference type="HOGENOM" id="CLU_097453_0_0_9"/>
<feature type="transmembrane region" description="Helical" evidence="1">
    <location>
        <begin position="150"/>
        <end position="169"/>
    </location>
</feature>
<name>F9DRK8_9BACL</name>
<accession>F9DRK8</accession>
<evidence type="ECO:0008006" key="4">
    <source>
        <dbReference type="Google" id="ProtNLM"/>
    </source>
</evidence>
<organism evidence="2 3">
    <name type="scientific">Sporosarcina newyorkensis 2681</name>
    <dbReference type="NCBI Taxonomy" id="1027292"/>
    <lineage>
        <taxon>Bacteria</taxon>
        <taxon>Bacillati</taxon>
        <taxon>Bacillota</taxon>
        <taxon>Bacilli</taxon>
        <taxon>Bacillales</taxon>
        <taxon>Caryophanaceae</taxon>
        <taxon>Sporosarcina</taxon>
    </lineage>
</organism>
<dbReference type="Pfam" id="PF11193">
    <property type="entry name" value="DUF2812"/>
    <property type="match status" value="1"/>
</dbReference>
<dbReference type="AlphaFoldDB" id="F9DRK8"/>
<comment type="caution">
    <text evidence="2">The sequence shown here is derived from an EMBL/GenBank/DDBJ whole genome shotgun (WGS) entry which is preliminary data.</text>
</comment>
<proteinExistence type="predicted"/>
<reference evidence="2 3" key="1">
    <citation type="submission" date="2011-04" db="EMBL/GenBank/DDBJ databases">
        <authorList>
            <person name="Muzny D."/>
            <person name="Qin X."/>
            <person name="Deng J."/>
            <person name="Jiang H."/>
            <person name="Liu Y."/>
            <person name="Qu J."/>
            <person name="Song X.-Z."/>
            <person name="Zhang L."/>
            <person name="Thornton R."/>
            <person name="Coyle M."/>
            <person name="Francisco L."/>
            <person name="Jackson L."/>
            <person name="Javaid M."/>
            <person name="Korchina V."/>
            <person name="Kovar C."/>
            <person name="Mata R."/>
            <person name="Mathew T."/>
            <person name="Ngo R."/>
            <person name="Nguyen L."/>
            <person name="Nguyen N."/>
            <person name="Okwuonu G."/>
            <person name="Ongeri F."/>
            <person name="Pham C."/>
            <person name="Simmons D."/>
            <person name="Wilczek-Boney K."/>
            <person name="Hale W."/>
            <person name="Jakkamsetti A."/>
            <person name="Pham P."/>
            <person name="Ruth R."/>
            <person name="San Lucas F."/>
            <person name="Warren J."/>
            <person name="Zhang J."/>
            <person name="Zhao Z."/>
            <person name="Zhou C."/>
            <person name="Zhu D."/>
            <person name="Lee S."/>
            <person name="Bess C."/>
            <person name="Blankenburg K."/>
            <person name="Forbes L."/>
            <person name="Fu Q."/>
            <person name="Gubbala S."/>
            <person name="Hirani K."/>
            <person name="Jayaseelan J.C."/>
            <person name="Lara F."/>
            <person name="Munidasa M."/>
            <person name="Palculict T."/>
            <person name="Patil S."/>
            <person name="Pu L.-L."/>
            <person name="Saada N."/>
            <person name="Tang L."/>
            <person name="Weissenberger G."/>
            <person name="Zhu Y."/>
            <person name="Hemphill L."/>
            <person name="Shang Y."/>
            <person name="Youmans B."/>
            <person name="Ayvaz T."/>
            <person name="Ross M."/>
            <person name="Santibanez J."/>
            <person name="Aqrawi P."/>
            <person name="Gross S."/>
            <person name="Joshi V."/>
            <person name="Fowler G."/>
            <person name="Nazareth L."/>
            <person name="Reid J."/>
            <person name="Worley K."/>
            <person name="Petrosino J."/>
            <person name="Highlander S."/>
            <person name="Gibbs R."/>
        </authorList>
    </citation>
    <scope>NUCLEOTIDE SEQUENCE [LARGE SCALE GENOMIC DNA]</scope>
    <source>
        <strain evidence="2 3">2681</strain>
    </source>
</reference>
<feature type="transmembrane region" description="Helical" evidence="1">
    <location>
        <begin position="120"/>
        <end position="138"/>
    </location>
</feature>
<sequence length="179" mass="20370">MMKKTKYIVSEGLAFSEAADMKKLHRKALQGWHLKRFRFAGYELEKGESEDVIYSIDYRLLGPNEQDEYFEMFATAGWMHVCSEYNMHIFKASSGTVPIYSDCESAQDKIRRQAIPVRKVALYVAGLTILLGLLMKFTSGMMQTVSTVSFIVALIVAIPSVMTYVATLYHRFKRVNAKG</sequence>
<dbReference type="EMBL" id="AFPZ01000040">
    <property type="protein sequence ID" value="EGQ26511.1"/>
    <property type="molecule type" value="Genomic_DNA"/>
</dbReference>
<dbReference type="eggNOG" id="ENOG5032WGC">
    <property type="taxonomic scope" value="Bacteria"/>
</dbReference>
<evidence type="ECO:0000256" key="1">
    <source>
        <dbReference type="SAM" id="Phobius"/>
    </source>
</evidence>
<keyword evidence="1" id="KW-0812">Transmembrane</keyword>
<evidence type="ECO:0000313" key="2">
    <source>
        <dbReference type="EMBL" id="EGQ26511.1"/>
    </source>
</evidence>
<evidence type="ECO:0000313" key="3">
    <source>
        <dbReference type="Proteomes" id="UP000005316"/>
    </source>
</evidence>
<keyword evidence="1" id="KW-0472">Membrane</keyword>
<dbReference type="InterPro" id="IPR021359">
    <property type="entry name" value="DUF2812"/>
</dbReference>